<evidence type="ECO:0000313" key="3">
    <source>
        <dbReference type="EMBL" id="SKB74888.1"/>
    </source>
</evidence>
<sequence>MLLRREAGERTRQILRRASPPGGAALHRGYFAATLAAAALFASLFAVVIWQSPRPRLIWNASASVPVGLYRIDARTPALGDLIAIIPPPTVADWLDRRDYLPLGTPLLKHVAATPGARVCRWGAKISIDGRHAAFARAADRRGRALPRWRGCRTLRHGELFLLNAASDSLDSRYFGPLPVSGLLGPARPILTRSAPGSSLRWRSHGLSRSFHPKKDYISC</sequence>
<keyword evidence="1" id="KW-0812">Transmembrane</keyword>
<protein>
    <submittedName>
        <fullName evidence="3">Conjugative transfer signal peptidase TraF</fullName>
    </submittedName>
</protein>
<dbReference type="InterPro" id="IPR019533">
    <property type="entry name" value="Peptidase_S26"/>
</dbReference>
<evidence type="ECO:0000313" key="4">
    <source>
        <dbReference type="Proteomes" id="UP000190044"/>
    </source>
</evidence>
<dbReference type="EMBL" id="FUYP01000016">
    <property type="protein sequence ID" value="SKB74888.1"/>
    <property type="molecule type" value="Genomic_DNA"/>
</dbReference>
<dbReference type="Pfam" id="PF10502">
    <property type="entry name" value="Peptidase_S26"/>
    <property type="match status" value="1"/>
</dbReference>
<gene>
    <name evidence="3" type="ORF">SAMN06295937_101631</name>
</gene>
<evidence type="ECO:0000256" key="1">
    <source>
        <dbReference type="SAM" id="Phobius"/>
    </source>
</evidence>
<keyword evidence="4" id="KW-1185">Reference proteome</keyword>
<dbReference type="Gene3D" id="2.10.109.10">
    <property type="entry name" value="Umud Fragment, subunit A"/>
    <property type="match status" value="1"/>
</dbReference>
<keyword evidence="1" id="KW-1133">Transmembrane helix</keyword>
<feature type="domain" description="Peptidase S26" evidence="2">
    <location>
        <begin position="34"/>
        <end position="188"/>
    </location>
</feature>
<dbReference type="GO" id="GO:0004252">
    <property type="term" value="F:serine-type endopeptidase activity"/>
    <property type="evidence" value="ECO:0007669"/>
    <property type="project" value="InterPro"/>
</dbReference>
<accession>A0A1T5DT19</accession>
<reference evidence="4" key="1">
    <citation type="submission" date="2017-02" db="EMBL/GenBank/DDBJ databases">
        <authorList>
            <person name="Varghese N."/>
            <person name="Submissions S."/>
        </authorList>
    </citation>
    <scope>NUCLEOTIDE SEQUENCE [LARGE SCALE GENOMIC DNA]</scope>
    <source>
        <strain evidence="4">R11H</strain>
    </source>
</reference>
<dbReference type="SUPFAM" id="SSF51306">
    <property type="entry name" value="LexA/Signal peptidase"/>
    <property type="match status" value="1"/>
</dbReference>
<dbReference type="OrthoDB" id="5360818at2"/>
<name>A0A1T5DT19_9SPHN</name>
<dbReference type="InterPro" id="IPR036286">
    <property type="entry name" value="LexA/Signal_pep-like_sf"/>
</dbReference>
<dbReference type="Proteomes" id="UP000190044">
    <property type="component" value="Unassembled WGS sequence"/>
</dbReference>
<dbReference type="GO" id="GO:0006465">
    <property type="term" value="P:signal peptide processing"/>
    <property type="evidence" value="ECO:0007669"/>
    <property type="project" value="InterPro"/>
</dbReference>
<dbReference type="RefSeq" id="WP_079639218.1">
    <property type="nucleotide sequence ID" value="NZ_FUYP01000016.1"/>
</dbReference>
<proteinExistence type="predicted"/>
<dbReference type="AlphaFoldDB" id="A0A1T5DT19"/>
<evidence type="ECO:0000259" key="2">
    <source>
        <dbReference type="Pfam" id="PF10502"/>
    </source>
</evidence>
<organism evidence="3 4">
    <name type="scientific">Sphingopyxis flava</name>
    <dbReference type="NCBI Taxonomy" id="1507287"/>
    <lineage>
        <taxon>Bacteria</taxon>
        <taxon>Pseudomonadati</taxon>
        <taxon>Pseudomonadota</taxon>
        <taxon>Alphaproteobacteria</taxon>
        <taxon>Sphingomonadales</taxon>
        <taxon>Sphingomonadaceae</taxon>
        <taxon>Sphingopyxis</taxon>
    </lineage>
</organism>
<keyword evidence="1" id="KW-0472">Membrane</keyword>
<feature type="transmembrane region" description="Helical" evidence="1">
    <location>
        <begin position="30"/>
        <end position="50"/>
    </location>
</feature>